<evidence type="ECO:0000313" key="1">
    <source>
        <dbReference type="EMBL" id="MBM2356419.1"/>
    </source>
</evidence>
<gene>
    <name evidence="1" type="ORF">JQX14_17835</name>
</gene>
<organism evidence="1 2">
    <name type="scientific">Pseudosulfitobacter pseudonitzschiae</name>
    <dbReference type="NCBI Taxonomy" id="1402135"/>
    <lineage>
        <taxon>Bacteria</taxon>
        <taxon>Pseudomonadati</taxon>
        <taxon>Pseudomonadota</taxon>
        <taxon>Alphaproteobacteria</taxon>
        <taxon>Rhodobacterales</taxon>
        <taxon>Roseobacteraceae</taxon>
        <taxon>Pseudosulfitobacter</taxon>
    </lineage>
</organism>
<protein>
    <submittedName>
        <fullName evidence="1">Uncharacterized protein</fullName>
    </submittedName>
</protein>
<name>A0A9Q2P3M2_9RHOB</name>
<dbReference type="EMBL" id="JAFBWN010000015">
    <property type="protein sequence ID" value="MBM2356419.1"/>
    <property type="molecule type" value="Genomic_DNA"/>
</dbReference>
<proteinExistence type="predicted"/>
<sequence>MNPLIILELPHQTPNGMYRAVVWDREKFECLDIIEACTFTEAAVLAVEFHPSAELSDAASEQLHEEQLVAA</sequence>
<dbReference type="AlphaFoldDB" id="A0A9Q2P3M2"/>
<comment type="caution">
    <text evidence="1">The sequence shown here is derived from an EMBL/GenBank/DDBJ whole genome shotgun (WGS) entry which is preliminary data.</text>
</comment>
<dbReference type="Proteomes" id="UP000809337">
    <property type="component" value="Unassembled WGS sequence"/>
</dbReference>
<evidence type="ECO:0000313" key="2">
    <source>
        <dbReference type="Proteomes" id="UP000809337"/>
    </source>
</evidence>
<reference evidence="1" key="1">
    <citation type="submission" date="2021-01" db="EMBL/GenBank/DDBJ databases">
        <title>Diatom-associated Roseobacters Show Island Model of Population Structure.</title>
        <authorList>
            <person name="Qu L."/>
            <person name="Feng X."/>
            <person name="Chen Y."/>
            <person name="Li L."/>
            <person name="Wang X."/>
            <person name="Hu Z."/>
            <person name="Wang H."/>
            <person name="Luo H."/>
        </authorList>
    </citation>
    <scope>NUCLEOTIDE SEQUENCE</scope>
    <source>
        <strain evidence="1">SM26-45</strain>
    </source>
</reference>
<accession>A0A9Q2P3M2</accession>
<dbReference type="RefSeq" id="WP_231035326.1">
    <property type="nucleotide sequence ID" value="NZ_JAJNGX010000015.1"/>
</dbReference>